<evidence type="ECO:0000256" key="1">
    <source>
        <dbReference type="ARBA" id="ARBA00000085"/>
    </source>
</evidence>
<evidence type="ECO:0000256" key="7">
    <source>
        <dbReference type="ARBA" id="ARBA00022777"/>
    </source>
</evidence>
<dbReference type="Gene3D" id="1.10.287.130">
    <property type="match status" value="1"/>
</dbReference>
<keyword evidence="4" id="KW-0597">Phosphoprotein</keyword>
<accession>A0A1G6GD16</accession>
<protein>
    <recommendedName>
        <fullName evidence="3">histidine kinase</fullName>
        <ecNumber evidence="3">2.7.13.3</ecNumber>
    </recommendedName>
</protein>
<evidence type="ECO:0000259" key="11">
    <source>
        <dbReference type="PROSITE" id="PS50109"/>
    </source>
</evidence>
<dbReference type="InterPro" id="IPR003661">
    <property type="entry name" value="HisK_dim/P_dom"/>
</dbReference>
<keyword evidence="7 13" id="KW-0418">Kinase</keyword>
<dbReference type="PRINTS" id="PR00344">
    <property type="entry name" value="BCTRLSENSOR"/>
</dbReference>
<dbReference type="PANTHER" id="PTHR43547">
    <property type="entry name" value="TWO-COMPONENT HISTIDINE KINASE"/>
    <property type="match status" value="1"/>
</dbReference>
<dbReference type="EC" id="2.7.13.3" evidence="3"/>
<dbReference type="InterPro" id="IPR003594">
    <property type="entry name" value="HATPase_dom"/>
</dbReference>
<dbReference type="InterPro" id="IPR003660">
    <property type="entry name" value="HAMP_dom"/>
</dbReference>
<dbReference type="Pfam" id="PF00672">
    <property type="entry name" value="HAMP"/>
    <property type="match status" value="1"/>
</dbReference>
<dbReference type="PANTHER" id="PTHR43547:SF2">
    <property type="entry name" value="HYBRID SIGNAL TRANSDUCTION HISTIDINE KINASE C"/>
    <property type="match status" value="1"/>
</dbReference>
<organism evidence="13 14">
    <name type="scientific">Raineyella antarctica</name>
    <dbReference type="NCBI Taxonomy" id="1577474"/>
    <lineage>
        <taxon>Bacteria</taxon>
        <taxon>Bacillati</taxon>
        <taxon>Actinomycetota</taxon>
        <taxon>Actinomycetes</taxon>
        <taxon>Propionibacteriales</taxon>
        <taxon>Propionibacteriaceae</taxon>
        <taxon>Raineyella</taxon>
    </lineage>
</organism>
<feature type="transmembrane region" description="Helical" evidence="10">
    <location>
        <begin position="72"/>
        <end position="96"/>
    </location>
</feature>
<evidence type="ECO:0000313" key="13">
    <source>
        <dbReference type="EMBL" id="SDB79743.1"/>
    </source>
</evidence>
<evidence type="ECO:0000256" key="4">
    <source>
        <dbReference type="ARBA" id="ARBA00022553"/>
    </source>
</evidence>
<comment type="subcellular location">
    <subcellularLocation>
        <location evidence="2">Cell membrane</location>
    </subcellularLocation>
</comment>
<dbReference type="CDD" id="cd00082">
    <property type="entry name" value="HisKA"/>
    <property type="match status" value="1"/>
</dbReference>
<dbReference type="InterPro" id="IPR005467">
    <property type="entry name" value="His_kinase_dom"/>
</dbReference>
<dbReference type="GO" id="GO:0005886">
    <property type="term" value="C:plasma membrane"/>
    <property type="evidence" value="ECO:0007669"/>
    <property type="project" value="UniProtKB-SubCell"/>
</dbReference>
<evidence type="ECO:0000256" key="3">
    <source>
        <dbReference type="ARBA" id="ARBA00012438"/>
    </source>
</evidence>
<keyword evidence="6 10" id="KW-0812">Transmembrane</keyword>
<dbReference type="SMART" id="SM00387">
    <property type="entry name" value="HATPase_c"/>
    <property type="match status" value="1"/>
</dbReference>
<proteinExistence type="predicted"/>
<sequence length="377" mass="39866">MTRRPISAGLARLGLAPRLLLNNLLVIVAGAGTVVLTVLLVAPAVFQLHLRRAAVPLDAKVLEHIGRAVDQAVLVSVGVGVVIATFTASTISWLVARRLAAAVAEAADTGRHLADGHLDARVLDPGMGPELATLTTSLNDLAERLQSTETTRRELTADLAHQLRTPITSIEATLEAVREHVLPPDDLTLETLTAQSARLRRLVADLEVVSRAEERQLLLNVEPVAIPALVEEALGAQRERYRAAGIHLEATINPGLPLVLVDPDRIQEALGCLLDNALRHTPPGGTVTLTAQPRDTARSAPAQIIVSDTGDGFPPSEAEHLFHRFTKGPHSTGSGLGLTIARALVEAHHGTLLAHSDGPGNGARFTITLPPANPARS</sequence>
<dbReference type="AlphaFoldDB" id="A0A1G6GD16"/>
<dbReference type="Pfam" id="PF02518">
    <property type="entry name" value="HATPase_c"/>
    <property type="match status" value="1"/>
</dbReference>
<dbReference type="OrthoDB" id="9806130at2"/>
<dbReference type="InterPro" id="IPR036097">
    <property type="entry name" value="HisK_dim/P_sf"/>
</dbReference>
<feature type="domain" description="HAMP" evidence="12">
    <location>
        <begin position="97"/>
        <end position="150"/>
    </location>
</feature>
<gene>
    <name evidence="13" type="ORF">GA0111570_10112</name>
</gene>
<evidence type="ECO:0000259" key="12">
    <source>
        <dbReference type="PROSITE" id="PS50885"/>
    </source>
</evidence>
<feature type="transmembrane region" description="Helical" evidence="10">
    <location>
        <begin position="20"/>
        <end position="46"/>
    </location>
</feature>
<keyword evidence="10" id="KW-0472">Membrane</keyword>
<evidence type="ECO:0000256" key="5">
    <source>
        <dbReference type="ARBA" id="ARBA00022679"/>
    </source>
</evidence>
<dbReference type="SMART" id="SM00304">
    <property type="entry name" value="HAMP"/>
    <property type="match status" value="1"/>
</dbReference>
<feature type="domain" description="Histidine kinase" evidence="11">
    <location>
        <begin position="158"/>
        <end position="373"/>
    </location>
</feature>
<evidence type="ECO:0000256" key="9">
    <source>
        <dbReference type="ARBA" id="ARBA00023012"/>
    </source>
</evidence>
<dbReference type="Proteomes" id="UP000199086">
    <property type="component" value="Unassembled WGS sequence"/>
</dbReference>
<dbReference type="SUPFAM" id="SSF47384">
    <property type="entry name" value="Homodimeric domain of signal transducing histidine kinase"/>
    <property type="match status" value="1"/>
</dbReference>
<reference evidence="13 14" key="1">
    <citation type="submission" date="2016-06" db="EMBL/GenBank/DDBJ databases">
        <authorList>
            <person name="Olsen C.W."/>
            <person name="Carey S."/>
            <person name="Hinshaw L."/>
            <person name="Karasin A.I."/>
        </authorList>
    </citation>
    <scope>NUCLEOTIDE SEQUENCE [LARGE SCALE GENOMIC DNA]</scope>
    <source>
        <strain evidence="13 14">LZ-22</strain>
    </source>
</reference>
<dbReference type="GO" id="GO:0000155">
    <property type="term" value="F:phosphorelay sensor kinase activity"/>
    <property type="evidence" value="ECO:0007669"/>
    <property type="project" value="InterPro"/>
</dbReference>
<keyword evidence="8 10" id="KW-1133">Transmembrane helix</keyword>
<dbReference type="InterPro" id="IPR004358">
    <property type="entry name" value="Sig_transdc_His_kin-like_C"/>
</dbReference>
<dbReference type="Gene3D" id="6.10.340.10">
    <property type="match status" value="1"/>
</dbReference>
<comment type="catalytic activity">
    <reaction evidence="1">
        <text>ATP + protein L-histidine = ADP + protein N-phospho-L-histidine.</text>
        <dbReference type="EC" id="2.7.13.3"/>
    </reaction>
</comment>
<evidence type="ECO:0000313" key="14">
    <source>
        <dbReference type="Proteomes" id="UP000199086"/>
    </source>
</evidence>
<dbReference type="SUPFAM" id="SSF55874">
    <property type="entry name" value="ATPase domain of HSP90 chaperone/DNA topoisomerase II/histidine kinase"/>
    <property type="match status" value="1"/>
</dbReference>
<keyword evidence="9" id="KW-0902">Two-component regulatory system</keyword>
<evidence type="ECO:0000256" key="8">
    <source>
        <dbReference type="ARBA" id="ARBA00022989"/>
    </source>
</evidence>
<dbReference type="SMART" id="SM00388">
    <property type="entry name" value="HisKA"/>
    <property type="match status" value="1"/>
</dbReference>
<dbReference type="InterPro" id="IPR036890">
    <property type="entry name" value="HATPase_C_sf"/>
</dbReference>
<evidence type="ECO:0000256" key="6">
    <source>
        <dbReference type="ARBA" id="ARBA00022692"/>
    </source>
</evidence>
<dbReference type="RefSeq" id="WP_092605134.1">
    <property type="nucleotide sequence ID" value="NZ_FMYF01000001.1"/>
</dbReference>
<keyword evidence="5" id="KW-0808">Transferase</keyword>
<dbReference type="Gene3D" id="3.30.565.10">
    <property type="entry name" value="Histidine kinase-like ATPase, C-terminal domain"/>
    <property type="match status" value="1"/>
</dbReference>
<evidence type="ECO:0000256" key="10">
    <source>
        <dbReference type="SAM" id="Phobius"/>
    </source>
</evidence>
<keyword evidence="14" id="KW-1185">Reference proteome</keyword>
<dbReference type="PROSITE" id="PS50109">
    <property type="entry name" value="HIS_KIN"/>
    <property type="match status" value="1"/>
</dbReference>
<evidence type="ECO:0000256" key="2">
    <source>
        <dbReference type="ARBA" id="ARBA00004236"/>
    </source>
</evidence>
<name>A0A1G6GD16_9ACTN</name>
<dbReference type="Pfam" id="PF00512">
    <property type="entry name" value="HisKA"/>
    <property type="match status" value="1"/>
</dbReference>
<dbReference type="PROSITE" id="PS50885">
    <property type="entry name" value="HAMP"/>
    <property type="match status" value="1"/>
</dbReference>
<dbReference type="STRING" id="1577474.GA0111570_10112"/>
<dbReference type="EMBL" id="FMYF01000001">
    <property type="protein sequence ID" value="SDB79743.1"/>
    <property type="molecule type" value="Genomic_DNA"/>
</dbReference>